<dbReference type="Gene3D" id="1.10.287.1490">
    <property type="match status" value="1"/>
</dbReference>
<dbReference type="Gene3D" id="3.40.50.300">
    <property type="entry name" value="P-loop containing nucleotide triphosphate hydrolases"/>
    <property type="match status" value="2"/>
</dbReference>
<feature type="region of interest" description="Disordered" evidence="3">
    <location>
        <begin position="1282"/>
        <end position="1308"/>
    </location>
</feature>
<feature type="coiled-coil region" evidence="2">
    <location>
        <begin position="295"/>
        <end position="357"/>
    </location>
</feature>
<dbReference type="PANTHER" id="PTHR43977">
    <property type="entry name" value="STRUCTURAL MAINTENANCE OF CHROMOSOMES PROTEIN 3"/>
    <property type="match status" value="1"/>
</dbReference>
<dbReference type="InterPro" id="IPR010935">
    <property type="entry name" value="SMC_hinge"/>
</dbReference>
<proteinExistence type="predicted"/>
<feature type="domain" description="SMC hinge" evidence="5">
    <location>
        <begin position="516"/>
        <end position="629"/>
    </location>
</feature>
<dbReference type="Proteomes" id="UP001230268">
    <property type="component" value="Unassembled WGS sequence"/>
</dbReference>
<dbReference type="SUPFAM" id="SSF75553">
    <property type="entry name" value="Smc hinge domain"/>
    <property type="match status" value="1"/>
</dbReference>
<feature type="coiled-coil region" evidence="2">
    <location>
        <begin position="383"/>
        <end position="417"/>
    </location>
</feature>
<feature type="compositionally biased region" description="Basic and acidic residues" evidence="3">
    <location>
        <begin position="1495"/>
        <end position="1517"/>
    </location>
</feature>
<evidence type="ECO:0000256" key="2">
    <source>
        <dbReference type="SAM" id="Coils"/>
    </source>
</evidence>
<dbReference type="GO" id="GO:0051276">
    <property type="term" value="P:chromosome organization"/>
    <property type="evidence" value="ECO:0007669"/>
    <property type="project" value="InterPro"/>
</dbReference>
<dbReference type="Pfam" id="PF02463">
    <property type="entry name" value="SMC_N"/>
    <property type="match status" value="1"/>
</dbReference>
<evidence type="ECO:0000259" key="5">
    <source>
        <dbReference type="Pfam" id="PF06470"/>
    </source>
</evidence>
<keyword evidence="1 2" id="KW-0175">Coiled coil</keyword>
<evidence type="ECO:0000256" key="1">
    <source>
        <dbReference type="ARBA" id="ARBA00023054"/>
    </source>
</evidence>
<dbReference type="SUPFAM" id="SSF52540">
    <property type="entry name" value="P-loop containing nucleoside triphosphate hydrolases"/>
    <property type="match status" value="1"/>
</dbReference>
<dbReference type="InterPro" id="IPR036277">
    <property type="entry name" value="SMC_hinge_sf"/>
</dbReference>
<dbReference type="SUPFAM" id="SSF57997">
    <property type="entry name" value="Tropomyosin"/>
    <property type="match status" value="1"/>
</dbReference>
<gene>
    <name evidence="6" type="ORF">BgAZ_108240</name>
</gene>
<keyword evidence="7" id="KW-1185">Reference proteome</keyword>
<dbReference type="Gene3D" id="1.20.1060.20">
    <property type="match status" value="1"/>
</dbReference>
<sequence>MYIKEISIKGFRTYRDPCVFRFSPGYNVIVGLNGSGKSNVLLAVTFALAENLEHTNRTCYLYRGDETALDEDFSAHVEVVLDISHDVHVQSLVDNKADLRLKRVFSRSKDLYLVNGKSMSRKDYRQFIESVNLIHFSKQSASYRNDLHFIVKQGAVGKICNMTVEERLTAFRDIIGHRAFDCKIEESAKLLQDYQVMANSVDGQLSQITRKIESLDLQKGESHEWVSLDAERRVLLAKLLITKIAQLKDEMSRYEKEEGKQQESMNSLDTRIDMLEMDLSEIRTSLAIIESMNDLSSKKVELDELETSVSEVNAESSELHKEVGLLSHDKEELNRQLESLNSSIDQTSEELNTVENDLSLVCHRIQDLETKISEVMHKLRSPGEKASEIISRLKKQIEDAKDSIKEEERNKDVLVKSLHRCISDQEIVKREIARYSDLANEKTAAYQNIIKELEKCTESKRLKQNELSSILIKQSNLRLQRCDAEKDFNKVALSQKETLNMVTQWLESQESVDHRKDYVGIVLGIITVPDAFKVAIEQALGSKLFTIVLRTMASAKSFVRFVEKSNTRYNNIRIVALEVIPKIDILPAFSDLDRNVAMPLVECLTFPDDVKPLIHSLINDYCLVESAEAVSSLTYGRFNCVTTDGQIFYHRGSVSGGYVNVQESVLKLYCALKQAEVELTDADTMVESLGKGLKEIESVQEELSKRRSAAKAERIDCLDKLNQLQLSLQKFKSLEESIRNQMASNKKEALMYQIKTWNEQIEVFKKTKQPSAAEMAGFVKQHEALQESVMSLRRQKASLEAKAHEIYDTATVLREKRNAAAKRMITVMQMIDDYSNHLVELENKASSLKHSRDSILDEYMHACENNERLKQQRDDLCVRLHKVESQLAVYREELGEVTAQNRAISQLLSGIKMSLKEAEDELSRLESDIVSQANNSPLHDKEVLMSKIAELNMKCSKHDLSSRLCTEDCSILKTEYSELKERYDRISRSNNAIIKSIKALKSQKDANLVQMLNQLNDRLTQSFQELVPNGAIRAVLLRREAASLDSSAKLAICLPECFVESPDDDVFTGLDLKVSFGNTSDAMQHLYQLSGGQKTLVSLAFILAVQRLQASPFYLLDEIDAALDESYRVNVTRLLQKQCQEGSQCILTTFRAELLGPGETFYEIRNEGGVSVTRSISLDEALDFITRMGSHTDEPHGSDESTHVYSSSEPIYYLHEEDVCWWDEQEAPAPVEPVEEWIHPPAHPNLQQAVHKLNDTHIVSPFLHRQYPHQFKSDAYLEYNKREASDDKGAEHDAEKPADEKRAAAEREQQRVNIELTPAEPDEIANKPKKSLRERLRSGEVVFYEDYIEREIARDHCRLFGEPFNVPRHDWGGGDYFFGEYVMNNVPKVDEEPKETDVEEEEEDVKEVVEAPVKHHEVDELILADETLDPKKRQELLDGEITSIFSTMSSSNVRQKHPKDRLVRFHHLRNYACMIDSVTKCPLIHVELQSALKHGWDHEEEATKIQEKERSTARAKDPYQVSPEQVAKANEILASRRQPKEESSKLSQLLSRRRCLNKETVQVGGGRYQV</sequence>
<feature type="coiled-coil region" evidence="2">
    <location>
        <begin position="831"/>
        <end position="935"/>
    </location>
</feature>
<reference evidence="6" key="1">
    <citation type="submission" date="2023-08" db="EMBL/GenBank/DDBJ databases">
        <title>Draft sequence of the Babesia gibsoni genome.</title>
        <authorList>
            <person name="Yamagishi J.Y."/>
            <person name="Xuan X.X."/>
        </authorList>
    </citation>
    <scope>NUCLEOTIDE SEQUENCE</scope>
    <source>
        <strain evidence="6">Azabu</strain>
    </source>
</reference>
<feature type="coiled-coil region" evidence="2">
    <location>
        <begin position="237"/>
        <end position="264"/>
    </location>
</feature>
<dbReference type="GO" id="GO:0005694">
    <property type="term" value="C:chromosome"/>
    <property type="evidence" value="ECO:0007669"/>
    <property type="project" value="InterPro"/>
</dbReference>
<evidence type="ECO:0000313" key="6">
    <source>
        <dbReference type="EMBL" id="KAK1444918.1"/>
    </source>
</evidence>
<accession>A0AAD8PGN4</accession>
<evidence type="ECO:0000313" key="7">
    <source>
        <dbReference type="Proteomes" id="UP001230268"/>
    </source>
</evidence>
<evidence type="ECO:0000259" key="4">
    <source>
        <dbReference type="Pfam" id="PF02463"/>
    </source>
</evidence>
<dbReference type="InterPro" id="IPR027417">
    <property type="entry name" value="P-loop_NTPase"/>
</dbReference>
<dbReference type="Gene3D" id="3.30.70.1620">
    <property type="match status" value="1"/>
</dbReference>
<comment type="caution">
    <text evidence="6">The sequence shown here is derived from an EMBL/GenBank/DDBJ whole genome shotgun (WGS) entry which is preliminary data.</text>
</comment>
<protein>
    <submittedName>
        <fullName evidence="6">Structural maintenance of chromosomes protein 3</fullName>
    </submittedName>
</protein>
<name>A0AAD8PGN4_BABGI</name>
<evidence type="ECO:0000256" key="3">
    <source>
        <dbReference type="SAM" id="MobiDB-lite"/>
    </source>
</evidence>
<dbReference type="Pfam" id="PF06470">
    <property type="entry name" value="SMC_hinge"/>
    <property type="match status" value="1"/>
</dbReference>
<dbReference type="EMBL" id="JAVEPI010000001">
    <property type="protein sequence ID" value="KAK1444918.1"/>
    <property type="molecule type" value="Genomic_DNA"/>
</dbReference>
<feature type="domain" description="RecF/RecN/SMC N-terminal" evidence="4">
    <location>
        <begin position="2"/>
        <end position="1169"/>
    </location>
</feature>
<feature type="region of interest" description="Disordered" evidence="3">
    <location>
        <begin position="1495"/>
        <end position="1548"/>
    </location>
</feature>
<organism evidence="6 7">
    <name type="scientific">Babesia gibsoni</name>
    <dbReference type="NCBI Taxonomy" id="33632"/>
    <lineage>
        <taxon>Eukaryota</taxon>
        <taxon>Sar</taxon>
        <taxon>Alveolata</taxon>
        <taxon>Apicomplexa</taxon>
        <taxon>Aconoidasida</taxon>
        <taxon>Piroplasmida</taxon>
        <taxon>Babesiidae</taxon>
        <taxon>Babesia</taxon>
    </lineage>
</organism>
<dbReference type="GO" id="GO:0005524">
    <property type="term" value="F:ATP binding"/>
    <property type="evidence" value="ECO:0007669"/>
    <property type="project" value="InterPro"/>
</dbReference>
<dbReference type="InterPro" id="IPR003395">
    <property type="entry name" value="RecF/RecN/SMC_N"/>
</dbReference>